<dbReference type="EMBL" id="NPMS01000002">
    <property type="protein sequence ID" value="OZU89407.1"/>
    <property type="molecule type" value="Genomic_DNA"/>
</dbReference>
<keyword evidence="1" id="KW-0472">Membrane</keyword>
<keyword evidence="1" id="KW-1133">Transmembrane helix</keyword>
<protein>
    <recommendedName>
        <fullName evidence="2">CD-NTase-associated protein 15 domain-containing protein</fullName>
    </recommendedName>
</protein>
<feature type="transmembrane region" description="Helical" evidence="1">
    <location>
        <begin position="12"/>
        <end position="29"/>
    </location>
</feature>
<dbReference type="Pfam" id="PF18153">
    <property type="entry name" value="Cap15_CD_rec"/>
    <property type="match status" value="1"/>
</dbReference>
<dbReference type="OrthoDB" id="2577257at2"/>
<dbReference type="RefSeq" id="WP_094884923.1">
    <property type="nucleotide sequence ID" value="NZ_NPMS01000002.1"/>
</dbReference>
<evidence type="ECO:0000256" key="1">
    <source>
        <dbReference type="SAM" id="Phobius"/>
    </source>
</evidence>
<dbReference type="InterPro" id="IPR041208">
    <property type="entry name" value="Cap15"/>
</dbReference>
<keyword evidence="4" id="KW-1185">Reference proteome</keyword>
<organism evidence="3 4">
    <name type="scientific">Virgibacillus indicus</name>
    <dbReference type="NCBI Taxonomy" id="2024554"/>
    <lineage>
        <taxon>Bacteria</taxon>
        <taxon>Bacillati</taxon>
        <taxon>Bacillota</taxon>
        <taxon>Bacilli</taxon>
        <taxon>Bacillales</taxon>
        <taxon>Bacillaceae</taxon>
        <taxon>Virgibacillus</taxon>
    </lineage>
</organism>
<feature type="domain" description="CD-NTase-associated protein 15" evidence="2">
    <location>
        <begin position="65"/>
        <end position="177"/>
    </location>
</feature>
<reference evidence="3 4" key="1">
    <citation type="submission" date="2017-08" db="EMBL/GenBank/DDBJ databases">
        <title>Virgibacillus indicus sp. nov. and Virgibacillus profoundi sp. nov, two moderately halophilic bacteria isolated from marine sediment by using the Microfluidic Streak Plate.</title>
        <authorList>
            <person name="Xu B."/>
            <person name="Hu B."/>
            <person name="Wang J."/>
            <person name="Zhu Y."/>
            <person name="Huang L."/>
            <person name="Du W."/>
            <person name="Huang Y."/>
        </authorList>
    </citation>
    <scope>NUCLEOTIDE SEQUENCE [LARGE SCALE GENOMIC DNA]</scope>
    <source>
        <strain evidence="3 4">IO3-P2-C2</strain>
    </source>
</reference>
<evidence type="ECO:0000259" key="2">
    <source>
        <dbReference type="Pfam" id="PF18153"/>
    </source>
</evidence>
<evidence type="ECO:0000313" key="3">
    <source>
        <dbReference type="EMBL" id="OZU89407.1"/>
    </source>
</evidence>
<comment type="caution">
    <text evidence="3">The sequence shown here is derived from an EMBL/GenBank/DDBJ whole genome shotgun (WGS) entry which is preliminary data.</text>
</comment>
<dbReference type="Proteomes" id="UP000216498">
    <property type="component" value="Unassembled WGS sequence"/>
</dbReference>
<gene>
    <name evidence="3" type="ORF">CIL03_06755</name>
</gene>
<keyword evidence="1" id="KW-0812">Transmembrane</keyword>
<name>A0A265NC61_9BACI</name>
<sequence>MSEPVKKHLKVAIYIAIAIFGICSFISMPNSFRDFSGYTGISVSITIVISILYEKWVWKLNPFEKTPKLCERYNGILEYNYKGKTGNKSIEVYVKQSLFGLKIQLVSDEIVSSTITGKIVEENGNYVLYYTYITNPKSKFSDKNPIQYGTCRFIIDDPKKLNGIYWTSRKTKGDIYLDFTTESVRKKNKEVVSTYSQKETKEVL</sequence>
<evidence type="ECO:0000313" key="4">
    <source>
        <dbReference type="Proteomes" id="UP000216498"/>
    </source>
</evidence>
<accession>A0A265NC61</accession>
<proteinExistence type="predicted"/>
<feature type="transmembrane region" description="Helical" evidence="1">
    <location>
        <begin position="35"/>
        <end position="53"/>
    </location>
</feature>
<dbReference type="AlphaFoldDB" id="A0A265NC61"/>